<protein>
    <submittedName>
        <fullName evidence="2">Uncharacterized protein</fullName>
    </submittedName>
</protein>
<comment type="caution">
    <text evidence="2">The sequence shown here is derived from an EMBL/GenBank/DDBJ whole genome shotgun (WGS) entry which is preliminary data.</text>
</comment>
<dbReference type="AlphaFoldDB" id="A0A420IEC5"/>
<dbReference type="EMBL" id="MCBR01009249">
    <property type="protein sequence ID" value="RKF72893.1"/>
    <property type="molecule type" value="Genomic_DNA"/>
</dbReference>
<organism evidence="2 3">
    <name type="scientific">Golovinomyces cichoracearum</name>
    <dbReference type="NCBI Taxonomy" id="62708"/>
    <lineage>
        <taxon>Eukaryota</taxon>
        <taxon>Fungi</taxon>
        <taxon>Dikarya</taxon>
        <taxon>Ascomycota</taxon>
        <taxon>Pezizomycotina</taxon>
        <taxon>Leotiomycetes</taxon>
        <taxon>Erysiphales</taxon>
        <taxon>Erysiphaceae</taxon>
        <taxon>Golovinomyces</taxon>
    </lineage>
</organism>
<feature type="compositionally biased region" description="Basic and acidic residues" evidence="1">
    <location>
        <begin position="121"/>
        <end position="130"/>
    </location>
</feature>
<sequence>MAIANVSTPVETRDNTRLILHSRRADFQLTLNTSVSKLLKQLVSKYETSVKKCAIDASIKFFDNCRKCSSGQRHKRGSYRHCSKDSEDERFDHSNSKKYVDIFEPQLKKFKVLPETVSEKELSSDKELQHHTSRNRPHIESDDDPSRAKQNILSNSSASSNINLSACHIPVRHTKHQEISNSKYSWASSRSEKSSERTYCYDGSISAHASSCDEVVSPLSPKSLKRAHSPFARSSPSQSTRNRSPQQYVQYYRPPPMKRIGTKDYYVYTFPMPPSGPNLTSLYYQLPPKKGNYLQALVKFNAESNDQLWTTLLQGALIKNCVKELCIAVGRMYLKSDLTNTRKLMHHRRPQDATRAIKILNQNLAVGGHTLRKMVKFLIEKLKSDSIKGKWEK</sequence>
<dbReference type="Proteomes" id="UP000285405">
    <property type="component" value="Unassembled WGS sequence"/>
</dbReference>
<evidence type="ECO:0000256" key="1">
    <source>
        <dbReference type="SAM" id="MobiDB-lite"/>
    </source>
</evidence>
<name>A0A420IEC5_9PEZI</name>
<feature type="region of interest" description="Disordered" evidence="1">
    <location>
        <begin position="221"/>
        <end position="247"/>
    </location>
</feature>
<reference evidence="2 3" key="1">
    <citation type="journal article" date="2018" name="BMC Genomics">
        <title>Comparative genome analyses reveal sequence features reflecting distinct modes of host-adaptation between dicot and monocot powdery mildew.</title>
        <authorList>
            <person name="Wu Y."/>
            <person name="Ma X."/>
            <person name="Pan Z."/>
            <person name="Kale S.D."/>
            <person name="Song Y."/>
            <person name="King H."/>
            <person name="Zhang Q."/>
            <person name="Presley C."/>
            <person name="Deng X."/>
            <person name="Wei C.I."/>
            <person name="Xiao S."/>
        </authorList>
    </citation>
    <scope>NUCLEOTIDE SEQUENCE [LARGE SCALE GENOMIC DNA]</scope>
    <source>
        <strain evidence="2">UCSC1</strain>
    </source>
</reference>
<feature type="compositionally biased region" description="Basic and acidic residues" evidence="1">
    <location>
        <begin position="137"/>
        <end position="147"/>
    </location>
</feature>
<feature type="compositionally biased region" description="Polar residues" evidence="1">
    <location>
        <begin position="232"/>
        <end position="244"/>
    </location>
</feature>
<gene>
    <name evidence="2" type="ORF">GcC1_092022</name>
</gene>
<accession>A0A420IEC5</accession>
<evidence type="ECO:0000313" key="2">
    <source>
        <dbReference type="EMBL" id="RKF72893.1"/>
    </source>
</evidence>
<feature type="region of interest" description="Disordered" evidence="1">
    <location>
        <begin position="121"/>
        <end position="157"/>
    </location>
</feature>
<dbReference type="OrthoDB" id="3594378at2759"/>
<proteinExistence type="predicted"/>
<evidence type="ECO:0000313" key="3">
    <source>
        <dbReference type="Proteomes" id="UP000285405"/>
    </source>
</evidence>